<feature type="domain" description="Metalloprotease TldD/E N-terminal" evidence="5">
    <location>
        <begin position="7"/>
        <end position="66"/>
    </location>
</feature>
<dbReference type="AlphaFoldDB" id="A0A7X6DDY0"/>
<dbReference type="Pfam" id="PF19289">
    <property type="entry name" value="PmbA_TldD_3rd"/>
    <property type="match status" value="1"/>
</dbReference>
<dbReference type="InterPro" id="IPR036059">
    <property type="entry name" value="TldD/PmbA_sf"/>
</dbReference>
<evidence type="ECO:0000256" key="3">
    <source>
        <dbReference type="ARBA" id="ARBA00022801"/>
    </source>
</evidence>
<dbReference type="Pfam" id="PF19290">
    <property type="entry name" value="PmbA_TldD_2nd"/>
    <property type="match status" value="1"/>
</dbReference>
<evidence type="ECO:0000256" key="2">
    <source>
        <dbReference type="ARBA" id="ARBA00022670"/>
    </source>
</evidence>
<dbReference type="InterPro" id="IPR002510">
    <property type="entry name" value="Metalloprtase-TldD/E_N"/>
</dbReference>
<evidence type="ECO:0000259" key="6">
    <source>
        <dbReference type="Pfam" id="PF19289"/>
    </source>
</evidence>
<dbReference type="GO" id="GO:0008237">
    <property type="term" value="F:metallopeptidase activity"/>
    <property type="evidence" value="ECO:0007669"/>
    <property type="project" value="UniProtKB-KW"/>
</dbReference>
<evidence type="ECO:0000313" key="8">
    <source>
        <dbReference type="EMBL" id="NKE65404.1"/>
    </source>
</evidence>
<comment type="similarity">
    <text evidence="1">Belongs to the peptidase U62 family.</text>
</comment>
<evidence type="ECO:0000256" key="1">
    <source>
        <dbReference type="ARBA" id="ARBA00005836"/>
    </source>
</evidence>
<dbReference type="GO" id="GO:0005829">
    <property type="term" value="C:cytosol"/>
    <property type="evidence" value="ECO:0007669"/>
    <property type="project" value="TreeGrafter"/>
</dbReference>
<dbReference type="InterPro" id="IPR045569">
    <property type="entry name" value="Metalloprtase-TldD/E_C"/>
</dbReference>
<dbReference type="Gene3D" id="3.30.2290.10">
    <property type="entry name" value="PmbA/TldD superfamily"/>
    <property type="match status" value="1"/>
</dbReference>
<evidence type="ECO:0000256" key="4">
    <source>
        <dbReference type="ARBA" id="ARBA00023049"/>
    </source>
</evidence>
<protein>
    <submittedName>
        <fullName evidence="8">TldD/PmbA family protein</fullName>
    </submittedName>
</protein>
<dbReference type="InterPro" id="IPR051463">
    <property type="entry name" value="Peptidase_U62_metallo"/>
</dbReference>
<feature type="domain" description="Metalloprotease TldD/E central" evidence="7">
    <location>
        <begin position="101"/>
        <end position="167"/>
    </location>
</feature>
<feature type="domain" description="Metalloprotease TldD/E C-terminal" evidence="6">
    <location>
        <begin position="217"/>
        <end position="440"/>
    </location>
</feature>
<dbReference type="InterPro" id="IPR045570">
    <property type="entry name" value="Metalloprtase-TldD/E_cen_dom"/>
</dbReference>
<organism evidence="8 9">
    <name type="scientific">Ramlibacter lithotrophicus</name>
    <dbReference type="NCBI Taxonomy" id="2606681"/>
    <lineage>
        <taxon>Bacteria</taxon>
        <taxon>Pseudomonadati</taxon>
        <taxon>Pseudomonadota</taxon>
        <taxon>Betaproteobacteria</taxon>
        <taxon>Burkholderiales</taxon>
        <taxon>Comamonadaceae</taxon>
        <taxon>Ramlibacter</taxon>
    </lineage>
</organism>
<keyword evidence="4" id="KW-0482">Metalloprotease</keyword>
<dbReference type="Pfam" id="PF01523">
    <property type="entry name" value="PmbA_TldD_1st"/>
    <property type="match status" value="1"/>
</dbReference>
<dbReference type="Proteomes" id="UP000521868">
    <property type="component" value="Unassembled WGS sequence"/>
</dbReference>
<keyword evidence="2" id="KW-0645">Protease</keyword>
<evidence type="ECO:0000259" key="5">
    <source>
        <dbReference type="Pfam" id="PF01523"/>
    </source>
</evidence>
<dbReference type="SUPFAM" id="SSF111283">
    <property type="entry name" value="Putative modulator of DNA gyrase, PmbA/TldD"/>
    <property type="match status" value="1"/>
</dbReference>
<proteinExistence type="inferred from homology"/>
<sequence>MEHLETRRHELRNRRILMVDGNLTQNAQTTEAGASARVYEGGYWGFAASNGTGAADIDRLTGEAARHAAAMGRFGPRAARPLPGGSYRGEHVFAGRPALGQRECVDRLAALHAWCREHYPDLTSTRFLLSDEHHTKRLATSNGSDVLNSIQRALLYVTFTAQGDDGAPVELSEHISGKGSLADLQLTPQALAPVLDDLYRHVRAKCSAVAARGGLHTVVLAPRLAGMLAHEAMGHPCEADLVLGGAVTRSLVGQRVASDLVTMVDVAHTFQGRETMIPVYADDEGTPARDAVLIDKGVLAGFMSSRETAARLGIEATGNARAYGPGDEPLVRMRNTAILPGDAKLDDMIAGVEDGYFLMKTSNGQADSTTEFMFGINLAYEIRGGRLGRAIRNTTLSGSAIKVLQTADAVSDDMYWSCSGYCGKKQPMVVSMGGPALRVRAHLGGE</sequence>
<reference evidence="8 9" key="1">
    <citation type="journal article" date="2020" name="Nature">
        <title>Bacterial chemolithoautotrophy via manganese oxidation.</title>
        <authorList>
            <person name="Yu H."/>
            <person name="Leadbetter J.R."/>
        </authorList>
    </citation>
    <scope>NUCLEOTIDE SEQUENCE [LARGE SCALE GENOMIC DNA]</scope>
    <source>
        <strain evidence="8 9">RBP-1</strain>
    </source>
</reference>
<dbReference type="EMBL" id="VTOX01000002">
    <property type="protein sequence ID" value="NKE65404.1"/>
    <property type="molecule type" value="Genomic_DNA"/>
</dbReference>
<dbReference type="PANTHER" id="PTHR30624:SF0">
    <property type="entry name" value="METALLOPROTEASE SLR0863"/>
    <property type="match status" value="1"/>
</dbReference>
<accession>A0A7X6DDY0</accession>
<comment type="caution">
    <text evidence="8">The sequence shown here is derived from an EMBL/GenBank/DDBJ whole genome shotgun (WGS) entry which is preliminary data.</text>
</comment>
<keyword evidence="3" id="KW-0378">Hydrolase</keyword>
<dbReference type="PANTHER" id="PTHR30624">
    <property type="entry name" value="UNCHARACTERIZED PROTEIN TLDD AND PMBA"/>
    <property type="match status" value="1"/>
</dbReference>
<gene>
    <name evidence="8" type="ORF">RAMLITH_06185</name>
</gene>
<dbReference type="RefSeq" id="WP_168106525.1">
    <property type="nucleotide sequence ID" value="NZ_VTOX01000002.1"/>
</dbReference>
<evidence type="ECO:0000259" key="7">
    <source>
        <dbReference type="Pfam" id="PF19290"/>
    </source>
</evidence>
<keyword evidence="9" id="KW-1185">Reference proteome</keyword>
<dbReference type="GO" id="GO:0006508">
    <property type="term" value="P:proteolysis"/>
    <property type="evidence" value="ECO:0007669"/>
    <property type="project" value="UniProtKB-KW"/>
</dbReference>
<name>A0A7X6DDY0_9BURK</name>
<dbReference type="InterPro" id="IPR035068">
    <property type="entry name" value="TldD/PmbA_N"/>
</dbReference>
<evidence type="ECO:0000313" key="9">
    <source>
        <dbReference type="Proteomes" id="UP000521868"/>
    </source>
</evidence>